<dbReference type="GO" id="GO:0008760">
    <property type="term" value="F:UDP-N-acetylglucosamine 1-carboxyvinyltransferase activity"/>
    <property type="evidence" value="ECO:0007669"/>
    <property type="project" value="UniProtKB-UniRule"/>
</dbReference>
<dbReference type="InterPro" id="IPR036968">
    <property type="entry name" value="Enolpyruvate_Tfrase_sf"/>
</dbReference>
<dbReference type="HAMAP" id="MF_00111">
    <property type="entry name" value="MurA"/>
    <property type="match status" value="1"/>
</dbReference>
<evidence type="ECO:0000256" key="3">
    <source>
        <dbReference type="ARBA" id="ARBA00022490"/>
    </source>
</evidence>
<dbReference type="AlphaFoldDB" id="G0EI79"/>
<keyword evidence="7 12" id="KW-0573">Peptidoglycan synthesis</keyword>
<comment type="subcellular location">
    <subcellularLocation>
        <location evidence="1 12">Cytoplasm</location>
    </subcellularLocation>
</comment>
<evidence type="ECO:0000256" key="8">
    <source>
        <dbReference type="ARBA" id="ARBA00023306"/>
    </source>
</evidence>
<comment type="pathway">
    <text evidence="2 12">Cell wall biogenesis; peptidoglycan biosynthesis.</text>
</comment>
<dbReference type="Pfam" id="PF00275">
    <property type="entry name" value="EPSP_synthase"/>
    <property type="match status" value="1"/>
</dbReference>
<dbReference type="GO" id="GO:0005737">
    <property type="term" value="C:cytoplasm"/>
    <property type="evidence" value="ECO:0007669"/>
    <property type="project" value="UniProtKB-SubCell"/>
</dbReference>
<organism evidence="14 15">
    <name type="scientific">Brachyspira intermedia (strain ATCC 51140 / PWS/A)</name>
    <name type="common">Serpulina intermedia</name>
    <dbReference type="NCBI Taxonomy" id="1045858"/>
    <lineage>
        <taxon>Bacteria</taxon>
        <taxon>Pseudomonadati</taxon>
        <taxon>Spirochaetota</taxon>
        <taxon>Spirochaetia</taxon>
        <taxon>Brachyspirales</taxon>
        <taxon>Brachyspiraceae</taxon>
        <taxon>Brachyspira</taxon>
    </lineage>
</organism>
<dbReference type="NCBIfam" id="TIGR01072">
    <property type="entry name" value="murA"/>
    <property type="match status" value="1"/>
</dbReference>
<dbReference type="EC" id="2.5.1.7" evidence="12"/>
<evidence type="ECO:0000313" key="15">
    <source>
        <dbReference type="Proteomes" id="UP000008522"/>
    </source>
</evidence>
<dbReference type="InterPro" id="IPR005750">
    <property type="entry name" value="UDP_GlcNAc_COvinyl_MurA"/>
</dbReference>
<evidence type="ECO:0000256" key="7">
    <source>
        <dbReference type="ARBA" id="ARBA00022984"/>
    </source>
</evidence>
<keyword evidence="8 12" id="KW-0131">Cell cycle</keyword>
<dbReference type="GO" id="GO:0019277">
    <property type="term" value="P:UDP-N-acetylgalactosamine biosynthetic process"/>
    <property type="evidence" value="ECO:0007669"/>
    <property type="project" value="InterPro"/>
</dbReference>
<feature type="binding site" evidence="12">
    <location>
        <begin position="22"/>
        <end position="23"/>
    </location>
    <ligand>
        <name>phosphoenolpyruvate</name>
        <dbReference type="ChEBI" id="CHEBI:58702"/>
    </ligand>
</feature>
<comment type="caution">
    <text evidence="12">Lacks conserved residue(s) required for the propagation of feature annotation.</text>
</comment>
<dbReference type="GO" id="GO:0009252">
    <property type="term" value="P:peptidoglycan biosynthetic process"/>
    <property type="evidence" value="ECO:0007669"/>
    <property type="project" value="UniProtKB-UniRule"/>
</dbReference>
<feature type="active site" description="Proton donor" evidence="12">
    <location>
        <position position="116"/>
    </location>
</feature>
<proteinExistence type="inferred from homology"/>
<dbReference type="OrthoDB" id="9803760at2"/>
<dbReference type="RefSeq" id="WP_014489218.1">
    <property type="nucleotide sequence ID" value="NC_017243.1"/>
</dbReference>
<dbReference type="InterPro" id="IPR013792">
    <property type="entry name" value="RNA3'P_cycl/enolpyr_Trfase_a/b"/>
</dbReference>
<evidence type="ECO:0000256" key="10">
    <source>
        <dbReference type="ARBA" id="ARBA00038367"/>
    </source>
</evidence>
<evidence type="ECO:0000256" key="2">
    <source>
        <dbReference type="ARBA" id="ARBA00004752"/>
    </source>
</evidence>
<protein>
    <recommendedName>
        <fullName evidence="12">UDP-N-acetylglucosamine 1-carboxyvinyltransferase</fullName>
        <ecNumber evidence="12">2.5.1.7</ecNumber>
    </recommendedName>
    <alternativeName>
        <fullName evidence="12">Enoylpyruvate transferase</fullName>
    </alternativeName>
    <alternativeName>
        <fullName evidence="12">UDP-N-acetylglucosamine enolpyruvyl transferase</fullName>
        <shortName evidence="12">EPT</shortName>
    </alternativeName>
</protein>
<keyword evidence="6 12" id="KW-0133">Cell shape</keyword>
<evidence type="ECO:0000313" key="14">
    <source>
        <dbReference type="EMBL" id="AEM23434.1"/>
    </source>
</evidence>
<keyword evidence="3 12" id="KW-0963">Cytoplasm</keyword>
<dbReference type="GO" id="GO:0008360">
    <property type="term" value="P:regulation of cell shape"/>
    <property type="evidence" value="ECO:0007669"/>
    <property type="project" value="UniProtKB-KW"/>
</dbReference>
<feature type="domain" description="Enolpyruvate transferase" evidence="13">
    <location>
        <begin position="7"/>
        <end position="410"/>
    </location>
</feature>
<dbReference type="GeneID" id="44971320"/>
<dbReference type="PATRIC" id="fig|1045858.4.peg.2839"/>
<keyword evidence="12" id="KW-0670">Pyruvate</keyword>
<evidence type="ECO:0000256" key="12">
    <source>
        <dbReference type="HAMAP-Rule" id="MF_00111"/>
    </source>
</evidence>
<feature type="modified residue" description="2-(S-cysteinyl)pyruvic acid O-phosphothioketal" evidence="12">
    <location>
        <position position="116"/>
    </location>
</feature>
<evidence type="ECO:0000256" key="11">
    <source>
        <dbReference type="ARBA" id="ARBA00047527"/>
    </source>
</evidence>
<evidence type="ECO:0000259" key="13">
    <source>
        <dbReference type="Pfam" id="PF00275"/>
    </source>
</evidence>
<dbReference type="EMBL" id="CP002874">
    <property type="protein sequence ID" value="AEM23434.1"/>
    <property type="molecule type" value="Genomic_DNA"/>
</dbReference>
<gene>
    <name evidence="12 14" type="primary">murA</name>
    <name evidence="14" type="ordered locus">Bint_2840</name>
</gene>
<keyword evidence="5 12" id="KW-0808">Transferase</keyword>
<accession>G0EI79</accession>
<dbReference type="InterPro" id="IPR050068">
    <property type="entry name" value="MurA_subfamily"/>
</dbReference>
<name>G0EI79_BRAIP</name>
<dbReference type="InterPro" id="IPR001986">
    <property type="entry name" value="Enolpyruvate_Tfrase_dom"/>
</dbReference>
<keyword evidence="4 12" id="KW-0132">Cell division</keyword>
<dbReference type="GO" id="GO:0051301">
    <property type="term" value="P:cell division"/>
    <property type="evidence" value="ECO:0007669"/>
    <property type="project" value="UniProtKB-KW"/>
</dbReference>
<dbReference type="Proteomes" id="UP000008522">
    <property type="component" value="Chromosome"/>
</dbReference>
<dbReference type="UniPathway" id="UPA00219"/>
<feature type="binding site" evidence="12">
    <location>
        <position position="309"/>
    </location>
    <ligand>
        <name>UDP-N-acetyl-alpha-D-glucosamine</name>
        <dbReference type="ChEBI" id="CHEBI:57705"/>
    </ligand>
</feature>
<evidence type="ECO:0000256" key="4">
    <source>
        <dbReference type="ARBA" id="ARBA00022618"/>
    </source>
</evidence>
<comment type="similarity">
    <text evidence="10 12">Belongs to the EPSP synthase family. MurA subfamily.</text>
</comment>
<dbReference type="PANTHER" id="PTHR43783">
    <property type="entry name" value="UDP-N-ACETYLGLUCOSAMINE 1-CARBOXYVINYLTRANSFERASE"/>
    <property type="match status" value="1"/>
</dbReference>
<keyword evidence="9 12" id="KW-0961">Cell wall biogenesis/degradation</keyword>
<feature type="binding site" evidence="12">
    <location>
        <begin position="121"/>
        <end position="125"/>
    </location>
    <ligand>
        <name>UDP-N-acetyl-alpha-D-glucosamine</name>
        <dbReference type="ChEBI" id="CHEBI:57705"/>
    </ligand>
</feature>
<dbReference type="SUPFAM" id="SSF55205">
    <property type="entry name" value="EPT/RTPC-like"/>
    <property type="match status" value="1"/>
</dbReference>
<evidence type="ECO:0000256" key="6">
    <source>
        <dbReference type="ARBA" id="ARBA00022960"/>
    </source>
</evidence>
<dbReference type="GO" id="GO:0071555">
    <property type="term" value="P:cell wall organization"/>
    <property type="evidence" value="ECO:0007669"/>
    <property type="project" value="UniProtKB-KW"/>
</dbReference>
<reference evidence="14 15" key="1">
    <citation type="journal article" date="2011" name="BMC Genomics">
        <title>Complete genome sequence of Brachyspira intermedia reveals unique genomic features in Brachyspira species and phage-mediated horizontal gene transfer.</title>
        <authorList>
            <person name="Hafstrom T."/>
            <person name="Jansson D.S."/>
            <person name="Segerman B."/>
        </authorList>
    </citation>
    <scope>NUCLEOTIDE SEQUENCE [LARGE SCALE GENOMIC DNA]</scope>
    <source>
        <strain evidence="15">ATCC 51140 / PWS/A</strain>
    </source>
</reference>
<dbReference type="HOGENOM" id="CLU_027387_0_0_12"/>
<feature type="binding site" evidence="12">
    <location>
        <position position="92"/>
    </location>
    <ligand>
        <name>UDP-N-acetyl-alpha-D-glucosamine</name>
        <dbReference type="ChEBI" id="CHEBI:57705"/>
    </ligand>
</feature>
<feature type="binding site" evidence="12">
    <location>
        <position position="331"/>
    </location>
    <ligand>
        <name>UDP-N-acetyl-alpha-D-glucosamine</name>
        <dbReference type="ChEBI" id="CHEBI:57705"/>
    </ligand>
</feature>
<comment type="function">
    <text evidence="12">Cell wall formation. Adds enolpyruvyl to UDP-N-acetylglucosamine.</text>
</comment>
<keyword evidence="15" id="KW-1185">Reference proteome</keyword>
<evidence type="ECO:0000256" key="5">
    <source>
        <dbReference type="ARBA" id="ARBA00022679"/>
    </source>
</evidence>
<dbReference type="eggNOG" id="COG0766">
    <property type="taxonomic scope" value="Bacteria"/>
</dbReference>
<dbReference type="NCBIfam" id="NF006873">
    <property type="entry name" value="PRK09369.1"/>
    <property type="match status" value="1"/>
</dbReference>
<dbReference type="CDD" id="cd01555">
    <property type="entry name" value="UdpNAET"/>
    <property type="match status" value="1"/>
</dbReference>
<evidence type="ECO:0000256" key="1">
    <source>
        <dbReference type="ARBA" id="ARBA00004496"/>
    </source>
</evidence>
<dbReference type="PANTHER" id="PTHR43783:SF1">
    <property type="entry name" value="UDP-N-ACETYLGLUCOSAMINE 1-CARBOXYVINYLTRANSFERASE"/>
    <property type="match status" value="1"/>
</dbReference>
<dbReference type="KEGG" id="bip:Bint_2840"/>
<comment type="catalytic activity">
    <reaction evidence="11 12">
        <text>phosphoenolpyruvate + UDP-N-acetyl-alpha-D-glucosamine = UDP-N-acetyl-3-O-(1-carboxyvinyl)-alpha-D-glucosamine + phosphate</text>
        <dbReference type="Rhea" id="RHEA:18681"/>
        <dbReference type="ChEBI" id="CHEBI:43474"/>
        <dbReference type="ChEBI" id="CHEBI:57705"/>
        <dbReference type="ChEBI" id="CHEBI:58702"/>
        <dbReference type="ChEBI" id="CHEBI:68483"/>
        <dbReference type="EC" id="2.5.1.7"/>
    </reaction>
</comment>
<sequence length="431" mass="46445">MYKYMIEGSNNIGGVLKVSGSKNASLPLLVASILTDEPVILHNVPDLVDVHVLINILEPLGKKVDFKNNTTVIISHNGKSEEAPYKLVKKMRGSIIVLGPLLAKRKHCRVSYPGGCAFGPRPIDLHLKGMEALGAKIDITAGYIDARVEGDLIGADMDLSGKFGPTVLGTDNVMMAATLAKGTTIIRNAAKEPECTNLVDLLSAMGAKITGGGTDILTIEGVEALHGAEFTVIPDRIETGTFLAIAAAGRGKLKLENAEPKHLTYVLDLLSDIGCDIKTTETTIEIDARNKELKPFKVETLPYPGFPTDLQAIYTTLACTIKGKSELIEGIYPDRFSHVPELVRMGADIELNTSDIVVNGGKELSGADVQASDLRAGAALVAAGAIAKGTTNVHRIYHIERGYENLEEKLKTINIETKKKKMIFYNYIIKN</sequence>
<dbReference type="Gene3D" id="3.65.10.10">
    <property type="entry name" value="Enolpyruvate transferase domain"/>
    <property type="match status" value="2"/>
</dbReference>
<evidence type="ECO:0000256" key="9">
    <source>
        <dbReference type="ARBA" id="ARBA00023316"/>
    </source>
</evidence>